<evidence type="ECO:0000313" key="2">
    <source>
        <dbReference type="EnsemblMetazoa" id="HelroP179181"/>
    </source>
</evidence>
<dbReference type="InParanoid" id="T1FEB3"/>
<accession>T1FEB3</accession>
<protein>
    <submittedName>
        <fullName evidence="1 2">Uncharacterized protein</fullName>
    </submittedName>
</protein>
<organism evidence="2 3">
    <name type="scientific">Helobdella robusta</name>
    <name type="common">Californian leech</name>
    <dbReference type="NCBI Taxonomy" id="6412"/>
    <lineage>
        <taxon>Eukaryota</taxon>
        <taxon>Metazoa</taxon>
        <taxon>Spiralia</taxon>
        <taxon>Lophotrochozoa</taxon>
        <taxon>Annelida</taxon>
        <taxon>Clitellata</taxon>
        <taxon>Hirudinea</taxon>
        <taxon>Rhynchobdellida</taxon>
        <taxon>Glossiphoniidae</taxon>
        <taxon>Helobdella</taxon>
    </lineage>
</organism>
<dbReference type="KEGG" id="hro:HELRODRAFT_179181"/>
<gene>
    <name evidence="2" type="primary">20207162</name>
    <name evidence="1" type="ORF">HELRODRAFT_179181</name>
</gene>
<sequence length="125" mass="13801">MAVKNELGSAWLRALPITPCGTRLDDSCVHVSLGLRLGAQIVTEYECACGARVDELGYHSLSCRLGPGKQARHTAVNEYLVQCFQKTGIPVIKEPMGLIEERAFRPDGYTITLWAQGRYLFAHHG</sequence>
<dbReference type="RefSeq" id="XP_009026265.1">
    <property type="nucleotide sequence ID" value="XM_009028017.1"/>
</dbReference>
<keyword evidence="3" id="KW-1185">Reference proteome</keyword>
<evidence type="ECO:0000313" key="1">
    <source>
        <dbReference type="EMBL" id="ESN95706.1"/>
    </source>
</evidence>
<dbReference type="HOGENOM" id="CLU_145645_0_0_1"/>
<reference evidence="3" key="1">
    <citation type="submission" date="2012-12" db="EMBL/GenBank/DDBJ databases">
        <authorList>
            <person name="Hellsten U."/>
            <person name="Grimwood J."/>
            <person name="Chapman J.A."/>
            <person name="Shapiro H."/>
            <person name="Aerts A."/>
            <person name="Otillar R.P."/>
            <person name="Terry A.Y."/>
            <person name="Boore J.L."/>
            <person name="Simakov O."/>
            <person name="Marletaz F."/>
            <person name="Cho S.-J."/>
            <person name="Edsinger-Gonzales E."/>
            <person name="Havlak P."/>
            <person name="Kuo D.-H."/>
            <person name="Larsson T."/>
            <person name="Lv J."/>
            <person name="Arendt D."/>
            <person name="Savage R."/>
            <person name="Osoegawa K."/>
            <person name="de Jong P."/>
            <person name="Lindberg D.R."/>
            <person name="Seaver E.C."/>
            <person name="Weisblat D.A."/>
            <person name="Putnam N.H."/>
            <person name="Grigoriev I.V."/>
            <person name="Rokhsar D.S."/>
        </authorList>
    </citation>
    <scope>NUCLEOTIDE SEQUENCE</scope>
</reference>
<dbReference type="OrthoDB" id="2016582at2759"/>
<dbReference type="EMBL" id="AMQM01006767">
    <property type="status" value="NOT_ANNOTATED_CDS"/>
    <property type="molecule type" value="Genomic_DNA"/>
</dbReference>
<dbReference type="EMBL" id="KB097510">
    <property type="protein sequence ID" value="ESN95706.1"/>
    <property type="molecule type" value="Genomic_DNA"/>
</dbReference>
<evidence type="ECO:0000313" key="3">
    <source>
        <dbReference type="Proteomes" id="UP000015101"/>
    </source>
</evidence>
<dbReference type="EnsemblMetazoa" id="HelroT179181">
    <property type="protein sequence ID" value="HelroP179181"/>
    <property type="gene ID" value="HelroG179181"/>
</dbReference>
<dbReference type="Proteomes" id="UP000015101">
    <property type="component" value="Unassembled WGS sequence"/>
</dbReference>
<name>T1FEB3_HELRO</name>
<reference evidence="1 3" key="2">
    <citation type="journal article" date="2013" name="Nature">
        <title>Insights into bilaterian evolution from three spiralian genomes.</title>
        <authorList>
            <person name="Simakov O."/>
            <person name="Marletaz F."/>
            <person name="Cho S.J."/>
            <person name="Edsinger-Gonzales E."/>
            <person name="Havlak P."/>
            <person name="Hellsten U."/>
            <person name="Kuo D.H."/>
            <person name="Larsson T."/>
            <person name="Lv J."/>
            <person name="Arendt D."/>
            <person name="Savage R."/>
            <person name="Osoegawa K."/>
            <person name="de Jong P."/>
            <person name="Grimwood J."/>
            <person name="Chapman J.A."/>
            <person name="Shapiro H."/>
            <person name="Aerts A."/>
            <person name="Otillar R.P."/>
            <person name="Terry A.Y."/>
            <person name="Boore J.L."/>
            <person name="Grigoriev I.V."/>
            <person name="Lindberg D.R."/>
            <person name="Seaver E.C."/>
            <person name="Weisblat D.A."/>
            <person name="Putnam N.H."/>
            <person name="Rokhsar D.S."/>
        </authorList>
    </citation>
    <scope>NUCLEOTIDE SEQUENCE</scope>
</reference>
<dbReference type="GeneID" id="20207162"/>
<proteinExistence type="predicted"/>
<dbReference type="AlphaFoldDB" id="T1FEB3"/>
<dbReference type="CTD" id="20207162"/>
<reference evidence="2" key="3">
    <citation type="submission" date="2015-06" db="UniProtKB">
        <authorList>
            <consortium name="EnsemblMetazoa"/>
        </authorList>
    </citation>
    <scope>IDENTIFICATION</scope>
</reference>